<evidence type="ECO:0000313" key="2">
    <source>
        <dbReference type="Proteomes" id="UP000192320"/>
    </source>
</evidence>
<dbReference type="EMBL" id="MVHZ01000005">
    <property type="protein sequence ID" value="ORB02186.1"/>
    <property type="molecule type" value="Genomic_DNA"/>
</dbReference>
<protein>
    <submittedName>
        <fullName evidence="1">Uncharacterized protein</fullName>
    </submittedName>
</protein>
<evidence type="ECO:0000313" key="1">
    <source>
        <dbReference type="EMBL" id="ORB02186.1"/>
    </source>
</evidence>
<accession>A0AA91M6H7</accession>
<gene>
    <name evidence="1" type="ORF">BST33_07775</name>
</gene>
<sequence>MAIVSWEATLPAATASTAAATLISGTVAWPSYTTGPAVASTASSSPTVRIGDYGAVTIVAEEYLASIASVSALPTSSAVSAITGLGGGPVPTVPATATIARTCRTAAVGTADAAVATITAGAAAITWGAASVPAITAAAAMPEDLRGQPAVTR</sequence>
<comment type="caution">
    <text evidence="1">The sequence shown here is derived from an EMBL/GenBank/DDBJ whole genome shotgun (WGS) entry which is preliminary data.</text>
</comment>
<name>A0AA91M6H7_9MYCO</name>
<dbReference type="RefSeq" id="WP_109558877.1">
    <property type="nucleotide sequence ID" value="NZ_AP022589.1"/>
</dbReference>
<dbReference type="AlphaFoldDB" id="A0AA91M6H7"/>
<organism evidence="1 2">
    <name type="scientific">Mycolicibacter minnesotensis</name>
    <dbReference type="NCBI Taxonomy" id="1118379"/>
    <lineage>
        <taxon>Bacteria</taxon>
        <taxon>Bacillati</taxon>
        <taxon>Actinomycetota</taxon>
        <taxon>Actinomycetes</taxon>
        <taxon>Mycobacteriales</taxon>
        <taxon>Mycobacteriaceae</taxon>
        <taxon>Mycolicibacter</taxon>
    </lineage>
</organism>
<keyword evidence="2" id="KW-1185">Reference proteome</keyword>
<dbReference type="Proteomes" id="UP000192320">
    <property type="component" value="Unassembled WGS sequence"/>
</dbReference>
<proteinExistence type="predicted"/>
<reference evidence="1 2" key="1">
    <citation type="submission" date="2017-02" db="EMBL/GenBank/DDBJ databases">
        <title>The new phylogeny of genus Mycobacterium.</title>
        <authorList>
            <person name="Tortoli E."/>
            <person name="Trovato A."/>
            <person name="Cirillo D.M."/>
        </authorList>
    </citation>
    <scope>NUCLEOTIDE SEQUENCE [LARGE SCALE GENOMIC DNA]</scope>
    <source>
        <strain evidence="1 2">DSM 45633</strain>
    </source>
</reference>